<accession>A0A2T4J751</accession>
<comment type="caution">
    <text evidence="2">The sequence shown here is derived from an EMBL/GenBank/DDBJ whole genome shotgun (WGS) entry which is preliminary data.</text>
</comment>
<gene>
    <name evidence="2" type="ORF">C5F44_12975</name>
</gene>
<dbReference type="Pfam" id="PF04380">
    <property type="entry name" value="BMFP"/>
    <property type="match status" value="1"/>
</dbReference>
<dbReference type="RefSeq" id="WP_107673963.1">
    <property type="nucleotide sequence ID" value="NZ_PZKE01000012.1"/>
</dbReference>
<evidence type="ECO:0000313" key="2">
    <source>
        <dbReference type="EMBL" id="PTE13705.1"/>
    </source>
</evidence>
<name>A0A2T4J751_FUSBL</name>
<dbReference type="Proteomes" id="UP000241362">
    <property type="component" value="Unassembled WGS sequence"/>
</dbReference>
<dbReference type="InterPro" id="IPR007475">
    <property type="entry name" value="UbiK"/>
</dbReference>
<organism evidence="2 3">
    <name type="scientific">Fuscovulum blasticum DSM 2131</name>
    <dbReference type="NCBI Taxonomy" id="1188250"/>
    <lineage>
        <taxon>Bacteria</taxon>
        <taxon>Pseudomonadati</taxon>
        <taxon>Pseudomonadota</taxon>
        <taxon>Alphaproteobacteria</taxon>
        <taxon>Rhodobacterales</taxon>
        <taxon>Paracoccaceae</taxon>
        <taxon>Pseudogemmobacter</taxon>
    </lineage>
</organism>
<protein>
    <submittedName>
        <fullName evidence="2">Pyrroline-5-carboxylate reductase</fullName>
    </submittedName>
</protein>
<keyword evidence="1" id="KW-0175">Coiled coil</keyword>
<feature type="coiled-coil region" evidence="1">
    <location>
        <begin position="59"/>
        <end position="86"/>
    </location>
</feature>
<evidence type="ECO:0000256" key="1">
    <source>
        <dbReference type="SAM" id="Coils"/>
    </source>
</evidence>
<reference evidence="2 3" key="1">
    <citation type="submission" date="2018-03" db="EMBL/GenBank/DDBJ databases">
        <title>Rhodobacter blasticus.</title>
        <authorList>
            <person name="Meyer T.E."/>
            <person name="Miller S."/>
            <person name="Lodha T."/>
            <person name="Gandham S."/>
            <person name="Chintalapati S."/>
            <person name="Chintalapati V.R."/>
        </authorList>
    </citation>
    <scope>NUCLEOTIDE SEQUENCE [LARGE SCALE GENOMIC DNA]</scope>
    <source>
        <strain evidence="2 3">DSM 2131</strain>
    </source>
</reference>
<dbReference type="EMBL" id="PZKE01000012">
    <property type="protein sequence ID" value="PTE13705.1"/>
    <property type="molecule type" value="Genomic_DNA"/>
</dbReference>
<dbReference type="AlphaFoldDB" id="A0A2T4J751"/>
<sequence>MQSRNKFLDDMSQLMTNAMGVAQGAKTEAETAMKGFVDRWMADRDFVTREEFDAVRAMAQKAREENTALAARIAALEEAAEGKKKKA</sequence>
<proteinExistence type="predicted"/>
<evidence type="ECO:0000313" key="3">
    <source>
        <dbReference type="Proteomes" id="UP000241362"/>
    </source>
</evidence>
<keyword evidence="3" id="KW-1185">Reference proteome</keyword>